<protein>
    <submittedName>
        <fullName evidence="2">Smp_204940</fullName>
    </submittedName>
</protein>
<name>A0A3Q0KV87_SCHMA</name>
<evidence type="ECO:0000313" key="1">
    <source>
        <dbReference type="Proteomes" id="UP000008854"/>
    </source>
</evidence>
<dbReference type="AlphaFoldDB" id="A0A3Q0KV87"/>
<reference evidence="1" key="1">
    <citation type="journal article" date="2012" name="PLoS Negl. Trop. Dis.">
        <title>A systematically improved high quality genome and transcriptome of the human blood fluke Schistosoma mansoni.</title>
        <authorList>
            <person name="Protasio A.V."/>
            <person name="Tsai I.J."/>
            <person name="Babbage A."/>
            <person name="Nichol S."/>
            <person name="Hunt M."/>
            <person name="Aslett M.A."/>
            <person name="De Silva N."/>
            <person name="Velarde G.S."/>
            <person name="Anderson T.J."/>
            <person name="Clark R.C."/>
            <person name="Davidson C."/>
            <person name="Dillon G.P."/>
            <person name="Holroyd N.E."/>
            <person name="LoVerde P.T."/>
            <person name="Lloyd C."/>
            <person name="McQuillan J."/>
            <person name="Oliveira G."/>
            <person name="Otto T.D."/>
            <person name="Parker-Manuel S.J."/>
            <person name="Quail M.A."/>
            <person name="Wilson R.A."/>
            <person name="Zerlotini A."/>
            <person name="Dunne D.W."/>
            <person name="Berriman M."/>
        </authorList>
    </citation>
    <scope>NUCLEOTIDE SEQUENCE [LARGE SCALE GENOMIC DNA]</scope>
    <source>
        <strain evidence="1">Puerto Rican</strain>
    </source>
</reference>
<sequence>MKSLKDDKRWVLHMCLMSEPKNVEKNIRNQECHSGLMSMISVKNAVSVGVETTISLSVCRRCARLRKPMIRVNECRQTTN</sequence>
<reference evidence="2" key="2">
    <citation type="submission" date="2018-12" db="UniProtKB">
        <authorList>
            <consortium name="WormBaseParasite"/>
        </authorList>
    </citation>
    <scope>IDENTIFICATION</scope>
    <source>
        <strain evidence="2">Puerto Rican</strain>
    </source>
</reference>
<accession>A0A3Q0KV87</accession>
<keyword evidence="1" id="KW-1185">Reference proteome</keyword>
<proteinExistence type="predicted"/>
<organism evidence="1 2">
    <name type="scientific">Schistosoma mansoni</name>
    <name type="common">Blood fluke</name>
    <dbReference type="NCBI Taxonomy" id="6183"/>
    <lineage>
        <taxon>Eukaryota</taxon>
        <taxon>Metazoa</taxon>
        <taxon>Spiralia</taxon>
        <taxon>Lophotrochozoa</taxon>
        <taxon>Platyhelminthes</taxon>
        <taxon>Trematoda</taxon>
        <taxon>Digenea</taxon>
        <taxon>Strigeidida</taxon>
        <taxon>Schistosomatoidea</taxon>
        <taxon>Schistosomatidae</taxon>
        <taxon>Schistosoma</taxon>
    </lineage>
</organism>
<dbReference type="ExpressionAtlas" id="A0A3Q0KV87">
    <property type="expression patterns" value="baseline"/>
</dbReference>
<dbReference type="InParanoid" id="A0A3Q0KV87"/>
<dbReference type="WBParaSite" id="Smp_204940.1">
    <property type="protein sequence ID" value="Smp_204940.1"/>
    <property type="gene ID" value="Smp_204940"/>
</dbReference>
<dbReference type="Proteomes" id="UP000008854">
    <property type="component" value="Unassembled WGS sequence"/>
</dbReference>
<evidence type="ECO:0000313" key="2">
    <source>
        <dbReference type="WBParaSite" id="Smp_204940.1"/>
    </source>
</evidence>